<dbReference type="GO" id="GO:0140625">
    <property type="term" value="F:opioid growth factor receptor activity"/>
    <property type="evidence" value="ECO:0007669"/>
    <property type="project" value="InterPro"/>
</dbReference>
<protein>
    <submittedName>
        <fullName evidence="4">Opioid growth factor receptor</fullName>
    </submittedName>
</protein>
<evidence type="ECO:0000256" key="1">
    <source>
        <dbReference type="ARBA" id="ARBA00010365"/>
    </source>
</evidence>
<reference evidence="4" key="2">
    <citation type="submission" date="2025-09" db="UniProtKB">
        <authorList>
            <consortium name="Ensembl"/>
        </authorList>
    </citation>
    <scope>IDENTIFICATION</scope>
</reference>
<evidence type="ECO:0000313" key="5">
    <source>
        <dbReference type="Proteomes" id="UP000694540"/>
    </source>
</evidence>
<comment type="similarity">
    <text evidence="1">Belongs to the opioid growth factor receptor family.</text>
</comment>
<accession>A0A8C3WZW9</accession>
<feature type="compositionally biased region" description="Basic and acidic residues" evidence="2">
    <location>
        <begin position="441"/>
        <end position="455"/>
    </location>
</feature>
<reference evidence="4" key="1">
    <citation type="submission" date="2025-08" db="UniProtKB">
        <authorList>
            <consortium name="Ensembl"/>
        </authorList>
    </citation>
    <scope>IDENTIFICATION</scope>
</reference>
<dbReference type="InterPro" id="IPR006757">
    <property type="entry name" value="OGF_rcpt"/>
</dbReference>
<dbReference type="PANTHER" id="PTHR14015">
    <property type="entry name" value="OPIOID GROWTH FACTOR RECEPTOR OGFR ZETA-TYPE OPIOID RECEPTOR"/>
    <property type="match status" value="1"/>
</dbReference>
<feature type="compositionally biased region" description="Basic and acidic residues" evidence="2">
    <location>
        <begin position="305"/>
        <end position="315"/>
    </location>
</feature>
<evidence type="ECO:0000256" key="2">
    <source>
        <dbReference type="SAM" id="MobiDB-lite"/>
    </source>
</evidence>
<feature type="compositionally biased region" description="Basic and acidic residues" evidence="2">
    <location>
        <begin position="329"/>
        <end position="339"/>
    </location>
</feature>
<feature type="compositionally biased region" description="Low complexity" evidence="2">
    <location>
        <begin position="499"/>
        <end position="518"/>
    </location>
</feature>
<proteinExistence type="inferred from homology"/>
<sequence length="550" mass="61078">MEDPDCDSTWEEDEEEDGEGPFSRAGEGGEAGAPGSARAEAEETLRLCMPQVKVTGSRNWRAARDTRRYRHHYPDLVEPDGNGDMPNLSFYKNEMAFLPNGCFIEDLLKNWKEDYETLEDNHSYIQWLFPLREPGVNWHAKPLTLQEVEAFKSSPEVKERMVRAYELMLGFYGIQLKDRKTGRVCRAQNYQKRFQNLNWHSHNNLRITRMLKSLGELGLEHFQAPLTRFFLEETLVRRELPGVRQSTLDYFVFTVRCRHQRRELLYFAWEHFRPRCRFVWAPLEELRKFRPCSPPCSPRTGPRWARREKSPRDPVPEASAPGQPCGPARGEEGGRELEGLRPPSPEPREADALERGPGGQVGREQGSPNPKESKKRKLEANLRERAPGEPGPSAAEVDRIARNLEGCALGQGGLGEGPQEAGSQAPGEAEQPCPQPPGAKVADEVRKRRKVDQGARDSTGVAATWPPAPSGCPEAEEGESGIGEEADGQAEPGQGVPRSPASAAGPAEQEGPAEQGGPTEVGEHAEQREPEEEGGPAEQGGPTEVGEHAE</sequence>
<dbReference type="Ensembl" id="ENSCWAT00000025748.1">
    <property type="protein sequence ID" value="ENSCWAP00000023766.1"/>
    <property type="gene ID" value="ENSCWAG00000018107.1"/>
</dbReference>
<feature type="region of interest" description="Disordered" evidence="2">
    <location>
        <begin position="291"/>
        <end position="550"/>
    </location>
</feature>
<organism evidence="4 5">
    <name type="scientific">Catagonus wagneri</name>
    <name type="common">Chacoan peccary</name>
    <dbReference type="NCBI Taxonomy" id="51154"/>
    <lineage>
        <taxon>Eukaryota</taxon>
        <taxon>Metazoa</taxon>
        <taxon>Chordata</taxon>
        <taxon>Craniata</taxon>
        <taxon>Vertebrata</taxon>
        <taxon>Euteleostomi</taxon>
        <taxon>Mammalia</taxon>
        <taxon>Eutheria</taxon>
        <taxon>Laurasiatheria</taxon>
        <taxon>Artiodactyla</taxon>
        <taxon>Suina</taxon>
        <taxon>Tayassuidae</taxon>
        <taxon>Catagonus</taxon>
    </lineage>
</organism>
<keyword evidence="5" id="KW-1185">Reference proteome</keyword>
<feature type="compositionally biased region" description="Acidic residues" evidence="2">
    <location>
        <begin position="1"/>
        <end position="19"/>
    </location>
</feature>
<name>A0A8C3WZW9_9CETA</name>
<dbReference type="GeneTree" id="ENSGT00390000018730"/>
<dbReference type="GO" id="GO:0016020">
    <property type="term" value="C:membrane"/>
    <property type="evidence" value="ECO:0007669"/>
    <property type="project" value="InterPro"/>
</dbReference>
<feature type="region of interest" description="Disordered" evidence="2">
    <location>
        <begin position="1"/>
        <end position="41"/>
    </location>
</feature>
<dbReference type="AlphaFoldDB" id="A0A8C3WZW9"/>
<feature type="compositionally biased region" description="Basic and acidic residues" evidence="2">
    <location>
        <begin position="378"/>
        <end position="387"/>
    </location>
</feature>
<dbReference type="PANTHER" id="PTHR14015:SF1">
    <property type="entry name" value="OPIOID GROWTH FACTOR RECEPTOR"/>
    <property type="match status" value="1"/>
</dbReference>
<feature type="domain" description="Opioid growth factor receptor (OGFr) conserved" evidence="3">
    <location>
        <begin position="82"/>
        <end position="285"/>
    </location>
</feature>
<dbReference type="Pfam" id="PF04664">
    <property type="entry name" value="OGFr_N"/>
    <property type="match status" value="1"/>
</dbReference>
<dbReference type="InterPro" id="IPR039574">
    <property type="entry name" value="OGFr"/>
</dbReference>
<evidence type="ECO:0000313" key="4">
    <source>
        <dbReference type="Ensembl" id="ENSCWAP00000023766.1"/>
    </source>
</evidence>
<dbReference type="Proteomes" id="UP000694540">
    <property type="component" value="Unplaced"/>
</dbReference>
<feature type="compositionally biased region" description="Acidic residues" evidence="2">
    <location>
        <begin position="474"/>
        <end position="488"/>
    </location>
</feature>
<evidence type="ECO:0000259" key="3">
    <source>
        <dbReference type="Pfam" id="PF04664"/>
    </source>
</evidence>